<dbReference type="EMBL" id="CP002299">
    <property type="protein sequence ID" value="ADP81970.1"/>
    <property type="molecule type" value="Genomic_DNA"/>
</dbReference>
<name>E3J6P6_PSEI1</name>
<dbReference type="STRING" id="298654.FraEuI1c_3964"/>
<protein>
    <recommendedName>
        <fullName evidence="4">Cobalt transporter subunit CbtB</fullName>
    </recommendedName>
</protein>
<evidence type="ECO:0008006" key="4">
    <source>
        <dbReference type="Google" id="ProtNLM"/>
    </source>
</evidence>
<evidence type="ECO:0000256" key="1">
    <source>
        <dbReference type="SAM" id="Phobius"/>
    </source>
</evidence>
<proteinExistence type="predicted"/>
<dbReference type="HOGENOM" id="CLU_168228_1_0_11"/>
<accession>E3J6P6</accession>
<dbReference type="InterPro" id="IPR012667">
    <property type="entry name" value="CbtB_put"/>
</dbReference>
<dbReference type="KEGG" id="fri:FraEuI1c_3964"/>
<organism evidence="2 3">
    <name type="scientific">Pseudofrankia inefficax (strain DSM 45817 / CECT 9037 / DDB 130130 / EuI1c)</name>
    <name type="common">Frankia inefficax</name>
    <dbReference type="NCBI Taxonomy" id="298654"/>
    <lineage>
        <taxon>Bacteria</taxon>
        <taxon>Bacillati</taxon>
        <taxon>Actinomycetota</taxon>
        <taxon>Actinomycetes</taxon>
        <taxon>Frankiales</taxon>
        <taxon>Frankiaceae</taxon>
        <taxon>Pseudofrankia</taxon>
    </lineage>
</organism>
<keyword evidence="3" id="KW-1185">Reference proteome</keyword>
<evidence type="ECO:0000313" key="2">
    <source>
        <dbReference type="EMBL" id="ADP81970.1"/>
    </source>
</evidence>
<keyword evidence="1" id="KW-1133">Transmembrane helix</keyword>
<evidence type="ECO:0000313" key="3">
    <source>
        <dbReference type="Proteomes" id="UP000002484"/>
    </source>
</evidence>
<feature type="transmembrane region" description="Helical" evidence="1">
    <location>
        <begin position="23"/>
        <end position="40"/>
    </location>
</feature>
<dbReference type="AlphaFoldDB" id="E3J6P6"/>
<keyword evidence="1" id="KW-0812">Transmembrane</keyword>
<dbReference type="OrthoDB" id="122519at2"/>
<dbReference type="InParanoid" id="E3J6P6"/>
<dbReference type="RefSeq" id="WP_013425088.1">
    <property type="nucleotide sequence ID" value="NC_014666.1"/>
</dbReference>
<dbReference type="Pfam" id="PF09489">
    <property type="entry name" value="CbtB"/>
    <property type="match status" value="1"/>
</dbReference>
<gene>
    <name evidence="2" type="ordered locus">FraEuI1c_3964</name>
</gene>
<dbReference type="Proteomes" id="UP000002484">
    <property type="component" value="Chromosome"/>
</dbReference>
<reference evidence="2 3" key="1">
    <citation type="submission" date="2010-10" db="EMBL/GenBank/DDBJ databases">
        <title>Complete sequence of Frankia sp. EuI1c.</title>
        <authorList>
            <consortium name="US DOE Joint Genome Institute"/>
            <person name="Lucas S."/>
            <person name="Copeland A."/>
            <person name="Lapidus A."/>
            <person name="Cheng J.-F."/>
            <person name="Bruce D."/>
            <person name="Goodwin L."/>
            <person name="Pitluck S."/>
            <person name="Chertkov O."/>
            <person name="Detter J.C."/>
            <person name="Han C."/>
            <person name="Tapia R."/>
            <person name="Land M."/>
            <person name="Hauser L."/>
            <person name="Jeffries C."/>
            <person name="Kyrpides N."/>
            <person name="Ivanova N."/>
            <person name="Mikhailova N."/>
            <person name="Beauchemin N."/>
            <person name="Sen A."/>
            <person name="Sur S.A."/>
            <person name="Gtari M."/>
            <person name="Wall L."/>
            <person name="Tisa L."/>
            <person name="Woyke T."/>
        </authorList>
    </citation>
    <scope>NUCLEOTIDE SEQUENCE [LARGE SCALE GENOMIC DNA]</scope>
    <source>
        <strain evidence="3">DSM 45817 / CECT 9037 / EuI1c</strain>
    </source>
</reference>
<keyword evidence="1" id="KW-0472">Membrane</keyword>
<sequence length="72" mass="7758">MSTAAPGTEAYGQSISSPITARALWLGGVLILSLALYYFIGVDQGATSLFGADHHIHEFVHDSRHFLGFPCH</sequence>